<dbReference type="EMBL" id="KL197723">
    <property type="protein sequence ID" value="KDQ56117.1"/>
    <property type="molecule type" value="Genomic_DNA"/>
</dbReference>
<keyword evidence="2" id="KW-0378">Hydrolase</keyword>
<evidence type="ECO:0000256" key="4">
    <source>
        <dbReference type="ARBA" id="ARBA00022840"/>
    </source>
</evidence>
<keyword evidence="7" id="KW-1185">Reference proteome</keyword>
<feature type="domain" description="DNA2/NAM7 helicase-like C-terminal" evidence="5">
    <location>
        <begin position="5"/>
        <end position="97"/>
    </location>
</feature>
<dbReference type="STRING" id="933084.A0A067PXW5"/>
<dbReference type="InterPro" id="IPR041679">
    <property type="entry name" value="DNA2/NAM7-like_C"/>
</dbReference>
<gene>
    <name evidence="6" type="ORF">JAAARDRAFT_180297</name>
</gene>
<dbReference type="HOGENOM" id="CLU_163762_0_0_1"/>
<dbReference type="InterPro" id="IPR050534">
    <property type="entry name" value="Coronavir_polyprotein_1ab"/>
</dbReference>
<dbReference type="PANTHER" id="PTHR43788:SF8">
    <property type="entry name" value="DNA-BINDING PROTEIN SMUBP-2"/>
    <property type="match status" value="1"/>
</dbReference>
<dbReference type="AlphaFoldDB" id="A0A067PXW5"/>
<accession>A0A067PXW5</accession>
<evidence type="ECO:0000313" key="6">
    <source>
        <dbReference type="EMBL" id="KDQ56117.1"/>
    </source>
</evidence>
<dbReference type="Pfam" id="PF13087">
    <property type="entry name" value="AAA_12"/>
    <property type="match status" value="1"/>
</dbReference>
<feature type="non-terminal residue" evidence="6">
    <location>
        <position position="141"/>
    </location>
</feature>
<evidence type="ECO:0000259" key="5">
    <source>
        <dbReference type="Pfam" id="PF13087"/>
    </source>
</evidence>
<dbReference type="Gene3D" id="3.40.50.300">
    <property type="entry name" value="P-loop containing nucleotide triphosphate hydrolases"/>
    <property type="match status" value="1"/>
</dbReference>
<dbReference type="Proteomes" id="UP000027265">
    <property type="component" value="Unassembled WGS sequence"/>
</dbReference>
<dbReference type="InterPro" id="IPR047187">
    <property type="entry name" value="SF1_C_Upf1"/>
</dbReference>
<sequence length="141" mass="16391">MEEVHTIVNLVRDYYRREKFVIVTPYDAQRAELERQLKAAQLPWERVFNVDSFQGNEEAFVIISVARTARPGFLISDNRTNVMLSRCKRGMVIVTNQVFLRTSGRDTLIGRLASHWEAHRGEHETWADWKHVAEGRAHMPG</sequence>
<evidence type="ECO:0000256" key="1">
    <source>
        <dbReference type="ARBA" id="ARBA00022741"/>
    </source>
</evidence>
<dbReference type="InterPro" id="IPR027417">
    <property type="entry name" value="P-loop_NTPase"/>
</dbReference>
<dbReference type="InParanoid" id="A0A067PXW5"/>
<dbReference type="SUPFAM" id="SSF52540">
    <property type="entry name" value="P-loop containing nucleoside triphosphate hydrolases"/>
    <property type="match status" value="1"/>
</dbReference>
<dbReference type="GO" id="GO:0043139">
    <property type="term" value="F:5'-3' DNA helicase activity"/>
    <property type="evidence" value="ECO:0007669"/>
    <property type="project" value="TreeGrafter"/>
</dbReference>
<name>A0A067PXW5_9AGAM</name>
<dbReference type="CDD" id="cd18808">
    <property type="entry name" value="SF1_C_Upf1"/>
    <property type="match status" value="1"/>
</dbReference>
<dbReference type="GO" id="GO:0016787">
    <property type="term" value="F:hydrolase activity"/>
    <property type="evidence" value="ECO:0007669"/>
    <property type="project" value="UniProtKB-KW"/>
</dbReference>
<evidence type="ECO:0000313" key="7">
    <source>
        <dbReference type="Proteomes" id="UP000027265"/>
    </source>
</evidence>
<dbReference type="OrthoDB" id="6513042at2759"/>
<proteinExistence type="predicted"/>
<keyword evidence="4" id="KW-0067">ATP-binding</keyword>
<dbReference type="GO" id="GO:0005524">
    <property type="term" value="F:ATP binding"/>
    <property type="evidence" value="ECO:0007669"/>
    <property type="project" value="UniProtKB-KW"/>
</dbReference>
<keyword evidence="1" id="KW-0547">Nucleotide-binding</keyword>
<keyword evidence="3" id="KW-0347">Helicase</keyword>
<evidence type="ECO:0000256" key="2">
    <source>
        <dbReference type="ARBA" id="ARBA00022801"/>
    </source>
</evidence>
<organism evidence="6 7">
    <name type="scientific">Jaapia argillacea MUCL 33604</name>
    <dbReference type="NCBI Taxonomy" id="933084"/>
    <lineage>
        <taxon>Eukaryota</taxon>
        <taxon>Fungi</taxon>
        <taxon>Dikarya</taxon>
        <taxon>Basidiomycota</taxon>
        <taxon>Agaricomycotina</taxon>
        <taxon>Agaricomycetes</taxon>
        <taxon>Agaricomycetidae</taxon>
        <taxon>Jaapiales</taxon>
        <taxon>Jaapiaceae</taxon>
        <taxon>Jaapia</taxon>
    </lineage>
</organism>
<evidence type="ECO:0000256" key="3">
    <source>
        <dbReference type="ARBA" id="ARBA00022806"/>
    </source>
</evidence>
<protein>
    <recommendedName>
        <fullName evidence="5">DNA2/NAM7 helicase-like C-terminal domain-containing protein</fullName>
    </recommendedName>
</protein>
<reference evidence="7" key="1">
    <citation type="journal article" date="2014" name="Proc. Natl. Acad. Sci. U.S.A.">
        <title>Extensive sampling of basidiomycete genomes demonstrates inadequacy of the white-rot/brown-rot paradigm for wood decay fungi.</title>
        <authorList>
            <person name="Riley R."/>
            <person name="Salamov A.A."/>
            <person name="Brown D.W."/>
            <person name="Nagy L.G."/>
            <person name="Floudas D."/>
            <person name="Held B.W."/>
            <person name="Levasseur A."/>
            <person name="Lombard V."/>
            <person name="Morin E."/>
            <person name="Otillar R."/>
            <person name="Lindquist E.A."/>
            <person name="Sun H."/>
            <person name="LaButti K.M."/>
            <person name="Schmutz J."/>
            <person name="Jabbour D."/>
            <person name="Luo H."/>
            <person name="Baker S.E."/>
            <person name="Pisabarro A.G."/>
            <person name="Walton J.D."/>
            <person name="Blanchette R.A."/>
            <person name="Henrissat B."/>
            <person name="Martin F."/>
            <person name="Cullen D."/>
            <person name="Hibbett D.S."/>
            <person name="Grigoriev I.V."/>
        </authorList>
    </citation>
    <scope>NUCLEOTIDE SEQUENCE [LARGE SCALE GENOMIC DNA]</scope>
    <source>
        <strain evidence="7">MUCL 33604</strain>
    </source>
</reference>
<dbReference type="PANTHER" id="PTHR43788">
    <property type="entry name" value="DNA2/NAM7 HELICASE FAMILY MEMBER"/>
    <property type="match status" value="1"/>
</dbReference>